<feature type="region of interest" description="Disordered" evidence="1">
    <location>
        <begin position="82"/>
        <end position="128"/>
    </location>
</feature>
<dbReference type="RefSeq" id="WP_071455007.1">
    <property type="nucleotide sequence ID" value="NZ_CP017675.1"/>
</dbReference>
<evidence type="ECO:0000313" key="3">
    <source>
        <dbReference type="Proteomes" id="UP000180235"/>
    </source>
</evidence>
<accession>A0A1J0AF70</accession>
<dbReference type="KEGG" id="glt:GlitD10_2256"/>
<gene>
    <name evidence="2" type="ORF">GlitD10_2256</name>
</gene>
<organism evidence="2 3">
    <name type="scientific">Gloeomargarita lithophora Alchichica-D10</name>
    <dbReference type="NCBI Taxonomy" id="1188229"/>
    <lineage>
        <taxon>Bacteria</taxon>
        <taxon>Bacillati</taxon>
        <taxon>Cyanobacteriota</taxon>
        <taxon>Cyanophyceae</taxon>
        <taxon>Gloeomargaritales</taxon>
        <taxon>Gloeomargaritaceae</taxon>
        <taxon>Gloeomargarita</taxon>
    </lineage>
</organism>
<proteinExistence type="predicted"/>
<sequence length="128" mass="14744">MPKKELSLDQLGIHDGDPVWFRDEKGAKFIFTVKSLYIKSNGQPMATLSCRKAWGEEQYALPALLLEKVPQEVLDKIAQAREAKKAAEAEQATRGERPERSERPERPERPALDQEKPGRPRKFNFDRR</sequence>
<dbReference type="AlphaFoldDB" id="A0A1J0AF70"/>
<evidence type="ECO:0000256" key="1">
    <source>
        <dbReference type="SAM" id="MobiDB-lite"/>
    </source>
</evidence>
<reference evidence="2 3" key="1">
    <citation type="submission" date="2016-10" db="EMBL/GenBank/DDBJ databases">
        <title>Description of Gloeomargarita lithophora gen. nov., sp. nov., a thylakoid-bearing basal-branching cyanobacterium with intracellular carbonates, and proposal for Gloeomargaritales ord. nov.</title>
        <authorList>
            <person name="Moreira D."/>
            <person name="Tavera R."/>
            <person name="Benzerara K."/>
            <person name="Skouri-Panet F."/>
            <person name="Couradeau E."/>
            <person name="Gerard E."/>
            <person name="Loussert C."/>
            <person name="Novelo E."/>
            <person name="Zivanovic Y."/>
            <person name="Lopez-Garcia P."/>
        </authorList>
    </citation>
    <scope>NUCLEOTIDE SEQUENCE [LARGE SCALE GENOMIC DNA]</scope>
    <source>
        <strain evidence="2 3">D10</strain>
    </source>
</reference>
<protein>
    <submittedName>
        <fullName evidence="2">Uncharacterized protein</fullName>
    </submittedName>
</protein>
<dbReference type="Proteomes" id="UP000180235">
    <property type="component" value="Chromosome"/>
</dbReference>
<name>A0A1J0AF70_9CYAN</name>
<dbReference type="STRING" id="1188229.GlitD10_2256"/>
<evidence type="ECO:0000313" key="2">
    <source>
        <dbReference type="EMBL" id="APB34588.1"/>
    </source>
</evidence>
<keyword evidence="3" id="KW-1185">Reference proteome</keyword>
<dbReference type="EMBL" id="CP017675">
    <property type="protein sequence ID" value="APB34588.1"/>
    <property type="molecule type" value="Genomic_DNA"/>
</dbReference>